<dbReference type="PANTHER" id="PTHR42647">
    <property type="entry name" value="SBP (S-RIBONUCLEASE BINDING PROTEIN) FAMILY PROTEIN"/>
    <property type="match status" value="1"/>
</dbReference>
<sequence>MAVQHHHQQQQLVSFSSPDSGLTYNASSAPRKRSRPISTTYQDLLLSHLYHQSLEIDATINFQNEKTRLCVEELQKKHYIALFMAVEQQMMKRIKDKEAELDDMKIKNLELEQNLRLLAEENQFWFSVAKNNEDTVCSLRSSLEQALVYNAAGAGAGDGSPVMEGFGESDGGVWNDEDAQSCCGGGDGGAGGRWRGGCKGCGERQACVVVLPCRHLCLCGGCQSKVDTCPVCMNRVGSIMHVLLP</sequence>
<evidence type="ECO:0000313" key="8">
    <source>
        <dbReference type="EMBL" id="KAJ0969289.1"/>
    </source>
</evidence>
<evidence type="ECO:0000256" key="1">
    <source>
        <dbReference type="ARBA" id="ARBA00022723"/>
    </source>
</evidence>
<dbReference type="OrthoDB" id="1711136at2759"/>
<dbReference type="PANTHER" id="PTHR42647:SF72">
    <property type="entry name" value="EF-HAND CALCIUM-BINDING DOMAIN-CONTAINING PROTEIN 4A"/>
    <property type="match status" value="1"/>
</dbReference>
<dbReference type="Proteomes" id="UP001085076">
    <property type="component" value="Miscellaneous, Linkage group lg06"/>
</dbReference>
<keyword evidence="5" id="KW-0175">Coiled coil</keyword>
<evidence type="ECO:0000256" key="2">
    <source>
        <dbReference type="ARBA" id="ARBA00022771"/>
    </source>
</evidence>
<keyword evidence="2 4" id="KW-0863">Zinc-finger</keyword>
<organism evidence="8 9">
    <name type="scientific">Dioscorea zingiberensis</name>
    <dbReference type="NCBI Taxonomy" id="325984"/>
    <lineage>
        <taxon>Eukaryota</taxon>
        <taxon>Viridiplantae</taxon>
        <taxon>Streptophyta</taxon>
        <taxon>Embryophyta</taxon>
        <taxon>Tracheophyta</taxon>
        <taxon>Spermatophyta</taxon>
        <taxon>Magnoliopsida</taxon>
        <taxon>Liliopsida</taxon>
        <taxon>Dioscoreales</taxon>
        <taxon>Dioscoreaceae</taxon>
        <taxon>Dioscorea</taxon>
    </lineage>
</organism>
<evidence type="ECO:0000256" key="5">
    <source>
        <dbReference type="SAM" id="Coils"/>
    </source>
</evidence>
<keyword evidence="3" id="KW-0862">Zinc</keyword>
<feature type="domain" description="RING-type" evidence="7">
    <location>
        <begin position="198"/>
        <end position="232"/>
    </location>
</feature>
<evidence type="ECO:0000259" key="7">
    <source>
        <dbReference type="PROSITE" id="PS50089"/>
    </source>
</evidence>
<dbReference type="InterPro" id="IPR013083">
    <property type="entry name" value="Znf_RING/FYVE/PHD"/>
</dbReference>
<evidence type="ECO:0000256" key="4">
    <source>
        <dbReference type="PROSITE-ProRule" id="PRU00175"/>
    </source>
</evidence>
<dbReference type="PIRSF" id="PIRSF036836">
    <property type="entry name" value="RNase_bind_SBP1"/>
    <property type="match status" value="1"/>
</dbReference>
<dbReference type="CDD" id="cd16649">
    <property type="entry name" value="mRING-HC-C3HC5_CGRF1-like"/>
    <property type="match status" value="1"/>
</dbReference>
<dbReference type="PROSITE" id="PS50089">
    <property type="entry name" value="ZF_RING_2"/>
    <property type="match status" value="1"/>
</dbReference>
<dbReference type="AlphaFoldDB" id="A0A9D5HAD4"/>
<dbReference type="InterPro" id="IPR001841">
    <property type="entry name" value="Znf_RING"/>
</dbReference>
<evidence type="ECO:0000256" key="6">
    <source>
        <dbReference type="SAM" id="MobiDB-lite"/>
    </source>
</evidence>
<evidence type="ECO:0000256" key="3">
    <source>
        <dbReference type="ARBA" id="ARBA00022833"/>
    </source>
</evidence>
<dbReference type="Gene3D" id="3.30.40.10">
    <property type="entry name" value="Zinc/RING finger domain, C3HC4 (zinc finger)"/>
    <property type="match status" value="1"/>
</dbReference>
<reference evidence="8" key="2">
    <citation type="journal article" date="2022" name="Hortic Res">
        <title>The genome of Dioscorea zingiberensis sheds light on the biosynthesis, origin and evolution of the medicinally important diosgenin saponins.</title>
        <authorList>
            <person name="Li Y."/>
            <person name="Tan C."/>
            <person name="Li Z."/>
            <person name="Guo J."/>
            <person name="Li S."/>
            <person name="Chen X."/>
            <person name="Wang C."/>
            <person name="Dai X."/>
            <person name="Yang H."/>
            <person name="Song W."/>
            <person name="Hou L."/>
            <person name="Xu J."/>
            <person name="Tong Z."/>
            <person name="Xu A."/>
            <person name="Yuan X."/>
            <person name="Wang W."/>
            <person name="Yang Q."/>
            <person name="Chen L."/>
            <person name="Sun Z."/>
            <person name="Wang K."/>
            <person name="Pan B."/>
            <person name="Chen J."/>
            <person name="Bao Y."/>
            <person name="Liu F."/>
            <person name="Qi X."/>
            <person name="Gang D.R."/>
            <person name="Wen J."/>
            <person name="Li J."/>
        </authorList>
    </citation>
    <scope>NUCLEOTIDE SEQUENCE</scope>
    <source>
        <strain evidence="8">Dzin_1.0</strain>
    </source>
</reference>
<name>A0A9D5HAD4_9LILI</name>
<protein>
    <recommendedName>
        <fullName evidence="7">RING-type domain-containing protein</fullName>
    </recommendedName>
</protein>
<evidence type="ECO:0000313" key="9">
    <source>
        <dbReference type="Proteomes" id="UP001085076"/>
    </source>
</evidence>
<keyword evidence="1" id="KW-0479">Metal-binding</keyword>
<accession>A0A9D5HAD4</accession>
<reference evidence="8" key="1">
    <citation type="submission" date="2021-03" db="EMBL/GenBank/DDBJ databases">
        <authorList>
            <person name="Li Z."/>
            <person name="Yang C."/>
        </authorList>
    </citation>
    <scope>NUCLEOTIDE SEQUENCE</scope>
    <source>
        <strain evidence="8">Dzin_1.0</strain>
        <tissue evidence="8">Leaf</tissue>
    </source>
</reference>
<dbReference type="GO" id="GO:0004842">
    <property type="term" value="F:ubiquitin-protein transferase activity"/>
    <property type="evidence" value="ECO:0007669"/>
    <property type="project" value="TreeGrafter"/>
</dbReference>
<comment type="caution">
    <text evidence="8">The sequence shown here is derived from an EMBL/GenBank/DDBJ whole genome shotgun (WGS) entry which is preliminary data.</text>
</comment>
<keyword evidence="9" id="KW-1185">Reference proteome</keyword>
<feature type="region of interest" description="Disordered" evidence="6">
    <location>
        <begin position="1"/>
        <end position="35"/>
    </location>
</feature>
<feature type="compositionally biased region" description="Polar residues" evidence="6">
    <location>
        <begin position="12"/>
        <end position="28"/>
    </location>
</feature>
<proteinExistence type="predicted"/>
<dbReference type="EMBL" id="JAGGNH010000006">
    <property type="protein sequence ID" value="KAJ0969289.1"/>
    <property type="molecule type" value="Genomic_DNA"/>
</dbReference>
<dbReference type="GO" id="GO:0008270">
    <property type="term" value="F:zinc ion binding"/>
    <property type="evidence" value="ECO:0007669"/>
    <property type="project" value="UniProtKB-KW"/>
</dbReference>
<feature type="coiled-coil region" evidence="5">
    <location>
        <begin position="87"/>
        <end position="121"/>
    </location>
</feature>
<gene>
    <name evidence="8" type="ORF">J5N97_022166</name>
</gene>
<dbReference type="Pfam" id="PF13920">
    <property type="entry name" value="zf-C3HC4_3"/>
    <property type="match status" value="1"/>
</dbReference>